<evidence type="ECO:0000256" key="1">
    <source>
        <dbReference type="SAM" id="MobiDB-lite"/>
    </source>
</evidence>
<feature type="compositionally biased region" description="Polar residues" evidence="1">
    <location>
        <begin position="113"/>
        <end position="124"/>
    </location>
</feature>
<proteinExistence type="predicted"/>
<feature type="non-terminal residue" evidence="2">
    <location>
        <position position="1"/>
    </location>
</feature>
<dbReference type="AlphaFoldDB" id="A0A1B6M1I6"/>
<name>A0A1B6M1I6_9HEMI</name>
<reference evidence="2" key="1">
    <citation type="submission" date="2015-11" db="EMBL/GenBank/DDBJ databases">
        <title>De novo transcriptome assembly of four potential Pierce s Disease insect vectors from Arizona vineyards.</title>
        <authorList>
            <person name="Tassone E.E."/>
        </authorList>
    </citation>
    <scope>NUCLEOTIDE SEQUENCE</scope>
</reference>
<organism evidence="2">
    <name type="scientific">Graphocephala atropunctata</name>
    <dbReference type="NCBI Taxonomy" id="36148"/>
    <lineage>
        <taxon>Eukaryota</taxon>
        <taxon>Metazoa</taxon>
        <taxon>Ecdysozoa</taxon>
        <taxon>Arthropoda</taxon>
        <taxon>Hexapoda</taxon>
        <taxon>Insecta</taxon>
        <taxon>Pterygota</taxon>
        <taxon>Neoptera</taxon>
        <taxon>Paraneoptera</taxon>
        <taxon>Hemiptera</taxon>
        <taxon>Auchenorrhyncha</taxon>
        <taxon>Membracoidea</taxon>
        <taxon>Cicadellidae</taxon>
        <taxon>Cicadellinae</taxon>
        <taxon>Cicadellini</taxon>
        <taxon>Graphocephala</taxon>
    </lineage>
</organism>
<accession>A0A1B6M1I6</accession>
<feature type="region of interest" description="Disordered" evidence="1">
    <location>
        <begin position="105"/>
        <end position="124"/>
    </location>
</feature>
<evidence type="ECO:0000313" key="2">
    <source>
        <dbReference type="EMBL" id="JAT29801.1"/>
    </source>
</evidence>
<dbReference type="EMBL" id="GEBQ01010176">
    <property type="protein sequence ID" value="JAT29801.1"/>
    <property type="molecule type" value="Transcribed_RNA"/>
</dbReference>
<gene>
    <name evidence="2" type="ORF">g.52187</name>
</gene>
<sequence length="124" mass="14191">RISIDTLKTHATWQESVVARNLVLFELPAADIHEDDIDSPELNPHEWEEVAAAVPNQAISNVSLGYRNIDRDFNWYSSFDKYVDIVDQMNVVQLAKEQETTALQLTTEENDQRPMNNDQSCVLT</sequence>
<feature type="non-terminal residue" evidence="2">
    <location>
        <position position="124"/>
    </location>
</feature>
<protein>
    <submittedName>
        <fullName evidence="2">Uncharacterized protein</fullName>
    </submittedName>
</protein>